<comment type="caution">
    <text evidence="2">The sequence shown here is derived from an EMBL/GenBank/DDBJ whole genome shotgun (WGS) entry which is preliminary data.</text>
</comment>
<dbReference type="Gene3D" id="1.25.40.10">
    <property type="entry name" value="Tetratricopeptide repeat domain"/>
    <property type="match status" value="1"/>
</dbReference>
<keyword evidence="3" id="KW-1185">Reference proteome</keyword>
<keyword evidence="1" id="KW-0802">TPR repeat</keyword>
<dbReference type="AlphaFoldDB" id="A0A1T2KZG2"/>
<protein>
    <submittedName>
        <fullName evidence="2">Uncharacterized protein</fullName>
    </submittedName>
</protein>
<dbReference type="InterPro" id="IPR011990">
    <property type="entry name" value="TPR-like_helical_dom_sf"/>
</dbReference>
<evidence type="ECO:0000313" key="3">
    <source>
        <dbReference type="Proteomes" id="UP000191110"/>
    </source>
</evidence>
<dbReference type="EMBL" id="MPRL01000112">
    <property type="protein sequence ID" value="OOZ38238.1"/>
    <property type="molecule type" value="Genomic_DNA"/>
</dbReference>
<dbReference type="Pfam" id="PF13432">
    <property type="entry name" value="TPR_16"/>
    <property type="match status" value="1"/>
</dbReference>
<dbReference type="Proteomes" id="UP000191110">
    <property type="component" value="Unassembled WGS sequence"/>
</dbReference>
<evidence type="ECO:0000313" key="2">
    <source>
        <dbReference type="EMBL" id="OOZ38238.1"/>
    </source>
</evidence>
<feature type="repeat" description="TPR" evidence="1">
    <location>
        <begin position="42"/>
        <end position="75"/>
    </location>
</feature>
<sequence length="134" mass="14863">MSSEMSDVEERLAQAKALLEGGSNEEGRLMLLELLKDEPNNAAALLMLGGVYFYEEKFAEAEMVYERLVKMEPGSGMISIALFNALMKQGRYEEAVGEIRRFISVADKVQERETFEKYAEISQAIAESGAAPGE</sequence>
<gene>
    <name evidence="2" type="ORF">BOW53_16190</name>
</gene>
<proteinExistence type="predicted"/>
<dbReference type="OrthoDB" id="1120910at2"/>
<dbReference type="SUPFAM" id="SSF48452">
    <property type="entry name" value="TPR-like"/>
    <property type="match status" value="1"/>
</dbReference>
<accession>A0A1T2KZG2</accession>
<reference evidence="2 3" key="1">
    <citation type="submission" date="2016-11" db="EMBL/GenBank/DDBJ databases">
        <title>Mixed transmission modes and dynamic genome evolution in an obligate animal-bacterial symbiosis.</title>
        <authorList>
            <person name="Russell S.L."/>
            <person name="Corbett-Detig R.B."/>
            <person name="Cavanaugh C.M."/>
        </authorList>
    </citation>
    <scope>NUCLEOTIDE SEQUENCE [LARGE SCALE GENOMIC DNA]</scope>
    <source>
        <strain evidence="2">Sveles-Q1</strain>
    </source>
</reference>
<dbReference type="PROSITE" id="PS50005">
    <property type="entry name" value="TPR"/>
    <property type="match status" value="1"/>
</dbReference>
<name>A0A1T2KZG2_9GAMM</name>
<dbReference type="RefSeq" id="WP_078485122.1">
    <property type="nucleotide sequence ID" value="NZ_MPRL01000112.1"/>
</dbReference>
<dbReference type="InterPro" id="IPR019734">
    <property type="entry name" value="TPR_rpt"/>
</dbReference>
<organism evidence="2 3">
    <name type="scientific">Solemya pervernicosa gill symbiont</name>
    <dbReference type="NCBI Taxonomy" id="642797"/>
    <lineage>
        <taxon>Bacteria</taxon>
        <taxon>Pseudomonadati</taxon>
        <taxon>Pseudomonadota</taxon>
        <taxon>Gammaproteobacteria</taxon>
        <taxon>sulfur-oxidizing symbionts</taxon>
    </lineage>
</organism>
<evidence type="ECO:0000256" key="1">
    <source>
        <dbReference type="PROSITE-ProRule" id="PRU00339"/>
    </source>
</evidence>